<dbReference type="InterPro" id="IPR053842">
    <property type="entry name" value="NikA-like"/>
</dbReference>
<comment type="caution">
    <text evidence="1">The sequence shown here is derived from an EMBL/GenBank/DDBJ whole genome shotgun (WGS) entry which is preliminary data.</text>
</comment>
<evidence type="ECO:0008006" key="3">
    <source>
        <dbReference type="Google" id="ProtNLM"/>
    </source>
</evidence>
<dbReference type="RefSeq" id="WP_061504668.1">
    <property type="nucleotide sequence ID" value="NZ_BAPF01000021.1"/>
</dbReference>
<reference evidence="1" key="1">
    <citation type="submission" date="2013-04" db="EMBL/GenBank/DDBJ databases">
        <title>The genome sequencing project of 58 acetic acid bacteria.</title>
        <authorList>
            <person name="Okamoto-Kainuma A."/>
            <person name="Ishikawa M."/>
            <person name="Umino S."/>
            <person name="Koizumi Y."/>
            <person name="Shiwa Y."/>
            <person name="Yoshikawa H."/>
            <person name="Matsutani M."/>
            <person name="Matsushita K."/>
        </authorList>
    </citation>
    <scope>NUCLEOTIDE SEQUENCE</scope>
    <source>
        <strain evidence="1">DSM 14337</strain>
    </source>
</reference>
<dbReference type="EMBL" id="BAPF01000021">
    <property type="protein sequence ID" value="GBQ79612.1"/>
    <property type="molecule type" value="Genomic_DNA"/>
</dbReference>
<dbReference type="GeneID" id="29559042"/>
<name>A0ABQ0PSE9_9PROT</name>
<organism evidence="1 2">
    <name type="scientific">Acetobacter malorum DSM 14337</name>
    <dbReference type="NCBI Taxonomy" id="1307910"/>
    <lineage>
        <taxon>Bacteria</taxon>
        <taxon>Pseudomonadati</taxon>
        <taxon>Pseudomonadota</taxon>
        <taxon>Alphaproteobacteria</taxon>
        <taxon>Acetobacterales</taxon>
        <taxon>Acetobacteraceae</taxon>
        <taxon>Acetobacter</taxon>
    </lineage>
</organism>
<dbReference type="Proteomes" id="UP001065047">
    <property type="component" value="Unassembled WGS sequence"/>
</dbReference>
<evidence type="ECO:0000313" key="1">
    <source>
        <dbReference type="EMBL" id="GBQ79612.1"/>
    </source>
</evidence>
<evidence type="ECO:0000313" key="2">
    <source>
        <dbReference type="Proteomes" id="UP001065047"/>
    </source>
</evidence>
<gene>
    <name evidence="1" type="ORF">AA14337_1491</name>
</gene>
<protein>
    <recommendedName>
        <fullName evidence="3">Bacterial mobilisation domain-containing protein</fullName>
    </recommendedName>
</protein>
<accession>A0ABQ0PSE9</accession>
<proteinExistence type="predicted"/>
<keyword evidence="2" id="KW-1185">Reference proteome</keyword>
<dbReference type="Pfam" id="PF21983">
    <property type="entry name" value="NikA-like"/>
    <property type="match status" value="1"/>
</dbReference>
<sequence>MNKDKKFSIRLTEDEQNRIKKKANGKPMSRYCRAVLLNEMAGGSMIATQLTDIRRELASLGNNINQIAKRVNSGEYPDISRLPEIINNLRDEINKKLSKVR</sequence>